<accession>A0A840RMX4</accession>
<gene>
    <name evidence="2" type="ORF">HNQ50_004198</name>
</gene>
<evidence type="ECO:0000313" key="3">
    <source>
        <dbReference type="Proteomes" id="UP000543030"/>
    </source>
</evidence>
<protein>
    <submittedName>
        <fullName evidence="2">Uncharacterized protein</fullName>
    </submittedName>
</protein>
<comment type="caution">
    <text evidence="2">The sequence shown here is derived from an EMBL/GenBank/DDBJ whole genome shotgun (WGS) entry which is preliminary data.</text>
</comment>
<keyword evidence="3" id="KW-1185">Reference proteome</keyword>
<evidence type="ECO:0000256" key="1">
    <source>
        <dbReference type="SAM" id="MobiDB-lite"/>
    </source>
</evidence>
<feature type="region of interest" description="Disordered" evidence="1">
    <location>
        <begin position="55"/>
        <end position="86"/>
    </location>
</feature>
<feature type="compositionally biased region" description="Basic and acidic residues" evidence="1">
    <location>
        <begin position="55"/>
        <end position="77"/>
    </location>
</feature>
<organism evidence="2 3">
    <name type="scientific">Silvimonas terrae</name>
    <dbReference type="NCBI Taxonomy" id="300266"/>
    <lineage>
        <taxon>Bacteria</taxon>
        <taxon>Pseudomonadati</taxon>
        <taxon>Pseudomonadota</taxon>
        <taxon>Betaproteobacteria</taxon>
        <taxon>Neisseriales</taxon>
        <taxon>Chitinibacteraceae</taxon>
        <taxon>Silvimonas</taxon>
    </lineage>
</organism>
<proteinExistence type="predicted"/>
<dbReference type="EMBL" id="JACHHN010000011">
    <property type="protein sequence ID" value="MBB5193441.1"/>
    <property type="molecule type" value="Genomic_DNA"/>
</dbReference>
<dbReference type="Proteomes" id="UP000543030">
    <property type="component" value="Unassembled WGS sequence"/>
</dbReference>
<evidence type="ECO:0000313" key="2">
    <source>
        <dbReference type="EMBL" id="MBB5193441.1"/>
    </source>
</evidence>
<sequence length="110" mass="12782">MSMTLLDLDKVRNQLDAWEIEINQELRDPPTDEFQHEMRTRHGPQIKAWIKELEHERDHLQTKESKPNGHANGRSEDDLTPPRLRHASDAEVVARIYSTMGYLRSEIGPG</sequence>
<dbReference type="AlphaFoldDB" id="A0A840RMX4"/>
<dbReference type="RefSeq" id="WP_184103082.1">
    <property type="nucleotide sequence ID" value="NZ_JACHHN010000011.1"/>
</dbReference>
<name>A0A840RMX4_9NEIS</name>
<reference evidence="2 3" key="1">
    <citation type="submission" date="2020-08" db="EMBL/GenBank/DDBJ databases">
        <title>Genomic Encyclopedia of Type Strains, Phase IV (KMG-IV): sequencing the most valuable type-strain genomes for metagenomic binning, comparative biology and taxonomic classification.</title>
        <authorList>
            <person name="Goeker M."/>
        </authorList>
    </citation>
    <scope>NUCLEOTIDE SEQUENCE [LARGE SCALE GENOMIC DNA]</scope>
    <source>
        <strain evidence="2 3">DSM 18233</strain>
    </source>
</reference>